<dbReference type="NCBIfam" id="TIGR00879">
    <property type="entry name" value="SP"/>
    <property type="match status" value="1"/>
</dbReference>
<keyword evidence="5 8" id="KW-1133">Transmembrane helix</keyword>
<accession>A0A553NAY9</accession>
<gene>
    <name evidence="10" type="ORF">TCAL_05753</name>
</gene>
<dbReference type="PRINTS" id="PR00171">
    <property type="entry name" value="SUGRTRNSPORT"/>
</dbReference>
<dbReference type="PANTHER" id="PTHR23503:SF8">
    <property type="entry name" value="FACILITATED GLUCOSE TRANSPORTER PROTEIN 1"/>
    <property type="match status" value="1"/>
</dbReference>
<feature type="transmembrane region" description="Helical" evidence="8">
    <location>
        <begin position="155"/>
        <end position="173"/>
    </location>
</feature>
<feature type="transmembrane region" description="Helical" evidence="8">
    <location>
        <begin position="67"/>
        <end position="88"/>
    </location>
</feature>
<feature type="transmembrane region" description="Helical" evidence="8">
    <location>
        <begin position="438"/>
        <end position="459"/>
    </location>
</feature>
<dbReference type="InterPro" id="IPR003663">
    <property type="entry name" value="Sugar/inositol_transpt"/>
</dbReference>
<evidence type="ECO:0000256" key="5">
    <source>
        <dbReference type="ARBA" id="ARBA00022989"/>
    </source>
</evidence>
<dbReference type="FunFam" id="1.20.1250.20:FF:001511">
    <property type="entry name" value="Solute carrier family 2, facilitated glucose transporter member 5"/>
    <property type="match status" value="1"/>
</dbReference>
<feature type="transmembrane region" description="Helical" evidence="8">
    <location>
        <begin position="120"/>
        <end position="143"/>
    </location>
</feature>
<keyword evidence="4 8" id="KW-0812">Transmembrane</keyword>
<evidence type="ECO:0000313" key="11">
    <source>
        <dbReference type="Proteomes" id="UP000318571"/>
    </source>
</evidence>
<evidence type="ECO:0000256" key="2">
    <source>
        <dbReference type="ARBA" id="ARBA00022448"/>
    </source>
</evidence>
<evidence type="ECO:0000256" key="8">
    <source>
        <dbReference type="SAM" id="Phobius"/>
    </source>
</evidence>
<feature type="transmembrane region" description="Helical" evidence="8">
    <location>
        <begin position="274"/>
        <end position="297"/>
    </location>
</feature>
<dbReference type="PROSITE" id="PS50850">
    <property type="entry name" value="MFS"/>
    <property type="match status" value="1"/>
</dbReference>
<feature type="transmembrane region" description="Helical" evidence="8">
    <location>
        <begin position="339"/>
        <end position="357"/>
    </location>
</feature>
<keyword evidence="11" id="KW-1185">Reference proteome</keyword>
<dbReference type="Proteomes" id="UP000318571">
    <property type="component" value="Chromosome 10"/>
</dbReference>
<dbReference type="InterPro" id="IPR045263">
    <property type="entry name" value="GLUT"/>
</dbReference>
<dbReference type="PROSITE" id="PS00217">
    <property type="entry name" value="SUGAR_TRANSPORT_2"/>
    <property type="match status" value="1"/>
</dbReference>
<proteinExistence type="inferred from homology"/>
<feature type="transmembrane region" description="Helical" evidence="8">
    <location>
        <begin position="377"/>
        <end position="400"/>
    </location>
</feature>
<evidence type="ECO:0000256" key="4">
    <source>
        <dbReference type="ARBA" id="ARBA00022692"/>
    </source>
</evidence>
<dbReference type="InterPro" id="IPR020846">
    <property type="entry name" value="MFS_dom"/>
</dbReference>
<dbReference type="PROSITE" id="PS00216">
    <property type="entry name" value="SUGAR_TRANSPORT_1"/>
    <property type="match status" value="1"/>
</dbReference>
<comment type="subcellular location">
    <subcellularLocation>
        <location evidence="1">Cell membrane</location>
        <topology evidence="1">Multi-pass membrane protein</topology>
    </subcellularLocation>
</comment>
<comment type="similarity">
    <text evidence="7">Belongs to the major facilitator superfamily. Sugar transporter (TC 2.A.1.1) family.</text>
</comment>
<dbReference type="InterPro" id="IPR005829">
    <property type="entry name" value="Sugar_transporter_CS"/>
</dbReference>
<evidence type="ECO:0000256" key="1">
    <source>
        <dbReference type="ARBA" id="ARBA00004651"/>
    </source>
</evidence>
<comment type="caution">
    <text evidence="10">The sequence shown here is derived from an EMBL/GenBank/DDBJ whole genome shotgun (WGS) entry which is preliminary data.</text>
</comment>
<evidence type="ECO:0000256" key="7">
    <source>
        <dbReference type="RuleBase" id="RU003346"/>
    </source>
</evidence>
<feature type="transmembrane region" description="Helical" evidence="8">
    <location>
        <begin position="185"/>
        <end position="206"/>
    </location>
</feature>
<feature type="domain" description="Major facilitator superfamily (MFS) profile" evidence="9">
    <location>
        <begin position="19"/>
        <end position="466"/>
    </location>
</feature>
<reference evidence="10 11" key="1">
    <citation type="journal article" date="2018" name="Nat. Ecol. Evol.">
        <title>Genomic signatures of mitonuclear coevolution across populations of Tigriopus californicus.</title>
        <authorList>
            <person name="Barreto F.S."/>
            <person name="Watson E.T."/>
            <person name="Lima T.G."/>
            <person name="Willett C.S."/>
            <person name="Edmands S."/>
            <person name="Li W."/>
            <person name="Burton R.S."/>
        </authorList>
    </citation>
    <scope>NUCLEOTIDE SEQUENCE [LARGE SCALE GENOMIC DNA]</scope>
    <source>
        <strain evidence="10 11">San Diego</strain>
    </source>
</reference>
<keyword evidence="6 8" id="KW-0472">Membrane</keyword>
<dbReference type="GO" id="GO:1990539">
    <property type="term" value="P:fructose import across plasma membrane"/>
    <property type="evidence" value="ECO:0007669"/>
    <property type="project" value="UniProtKB-ARBA"/>
</dbReference>
<dbReference type="STRING" id="6832.A0A553NAY9"/>
<dbReference type="PANTHER" id="PTHR23503">
    <property type="entry name" value="SOLUTE CARRIER FAMILY 2"/>
    <property type="match status" value="1"/>
</dbReference>
<evidence type="ECO:0000259" key="9">
    <source>
        <dbReference type="PROSITE" id="PS50850"/>
    </source>
</evidence>
<dbReference type="InterPro" id="IPR036259">
    <property type="entry name" value="MFS_trans_sf"/>
</dbReference>
<dbReference type="AlphaFoldDB" id="A0A553NAY9"/>
<protein>
    <recommendedName>
        <fullName evidence="9">Major facilitator superfamily (MFS) profile domain-containing protein</fullName>
    </recommendedName>
</protein>
<evidence type="ECO:0000256" key="3">
    <source>
        <dbReference type="ARBA" id="ARBA00022475"/>
    </source>
</evidence>
<keyword evidence="2 7" id="KW-0813">Transport</keyword>
<feature type="transmembrane region" description="Helical" evidence="8">
    <location>
        <begin position="412"/>
        <end position="432"/>
    </location>
</feature>
<dbReference type="GO" id="GO:0005886">
    <property type="term" value="C:plasma membrane"/>
    <property type="evidence" value="ECO:0007669"/>
    <property type="project" value="UniProtKB-SubCell"/>
</dbReference>
<dbReference type="GO" id="GO:0005353">
    <property type="term" value="F:fructose transmembrane transporter activity"/>
    <property type="evidence" value="ECO:0007669"/>
    <property type="project" value="UniProtKB-ARBA"/>
</dbReference>
<organism evidence="10 11">
    <name type="scientific">Tigriopus californicus</name>
    <name type="common">Marine copepod</name>
    <dbReference type="NCBI Taxonomy" id="6832"/>
    <lineage>
        <taxon>Eukaryota</taxon>
        <taxon>Metazoa</taxon>
        <taxon>Ecdysozoa</taxon>
        <taxon>Arthropoda</taxon>
        <taxon>Crustacea</taxon>
        <taxon>Multicrustacea</taxon>
        <taxon>Hexanauplia</taxon>
        <taxon>Copepoda</taxon>
        <taxon>Harpacticoida</taxon>
        <taxon>Harpacticidae</taxon>
        <taxon>Tigriopus</taxon>
    </lineage>
</organism>
<dbReference type="OMA" id="GWLIMFQ"/>
<feature type="transmembrane region" description="Helical" evidence="8">
    <location>
        <begin position="12"/>
        <end position="32"/>
    </location>
</feature>
<sequence length="478" mass="52969">MDINGRVWSEVTWNLVFTVIVIGFGSGFQHGYNTGVLNEIQNVTTTWIRNCEEPSSSIWENREVCDYTWMETTFIWAQIVSTFCLGGMMGRKYSLLFNNVFVLGGGALMFFSQWQQSYGMLIGGRFLIGIAAGIAAGITPMYLSEISPRSARGAIGTVYQLAITATILLSQILGLKSVMGTDELWPFLLAVTIIPGCVQLLSLPFCPDSPKHLYLDNDDSTRAKEALQWLRCRDNVSEDLQEYADEKDRETGLDETGQISTSDLLTKRKWRRPLIIAVMLMLAQQMSGINAIIFYSTDVFINAGLTQDTAQYATLGMGLANVLVTILSIAIVERFGRKTLLLAGLSGMLMCTAGLLMCLKLNQNADVDEQPSMVASLSVVMVVGFVAFFAIGPGPIPWFFVSELFTQRARPAANAVAVGVNWAANFLISWSFQPLSAWLGSNVFVMFAVLQVIFIVYIWRFVPETKDRTVLEILALFQ</sequence>
<feature type="transmembrane region" description="Helical" evidence="8">
    <location>
        <begin position="95"/>
        <end position="114"/>
    </location>
</feature>
<dbReference type="SUPFAM" id="SSF103473">
    <property type="entry name" value="MFS general substrate transporter"/>
    <property type="match status" value="1"/>
</dbReference>
<dbReference type="EMBL" id="VCGU01000458">
    <property type="protein sequence ID" value="TRY62600.1"/>
    <property type="molecule type" value="Genomic_DNA"/>
</dbReference>
<feature type="transmembrane region" description="Helical" evidence="8">
    <location>
        <begin position="309"/>
        <end position="332"/>
    </location>
</feature>
<name>A0A553NAY9_TIGCA</name>
<evidence type="ECO:0000313" key="10">
    <source>
        <dbReference type="EMBL" id="TRY62600.1"/>
    </source>
</evidence>
<dbReference type="Pfam" id="PF00083">
    <property type="entry name" value="Sugar_tr"/>
    <property type="match status" value="1"/>
</dbReference>
<dbReference type="Gene3D" id="1.20.1250.20">
    <property type="entry name" value="MFS general substrate transporter like domains"/>
    <property type="match status" value="1"/>
</dbReference>
<keyword evidence="3" id="KW-1003">Cell membrane</keyword>
<dbReference type="InterPro" id="IPR005828">
    <property type="entry name" value="MFS_sugar_transport-like"/>
</dbReference>
<evidence type="ECO:0000256" key="6">
    <source>
        <dbReference type="ARBA" id="ARBA00023136"/>
    </source>
</evidence>